<evidence type="ECO:0000256" key="6">
    <source>
        <dbReference type="ARBA" id="ARBA00022833"/>
    </source>
</evidence>
<organism evidence="12 13">
    <name type="scientific">Lagenidium giganteum</name>
    <dbReference type="NCBI Taxonomy" id="4803"/>
    <lineage>
        <taxon>Eukaryota</taxon>
        <taxon>Sar</taxon>
        <taxon>Stramenopiles</taxon>
        <taxon>Oomycota</taxon>
        <taxon>Peronosporomycetes</taxon>
        <taxon>Pythiales</taxon>
        <taxon>Pythiaceae</taxon>
    </lineage>
</organism>
<dbReference type="GO" id="GO:0046872">
    <property type="term" value="F:metal ion binding"/>
    <property type="evidence" value="ECO:0007669"/>
    <property type="project" value="UniProtKB-UniRule"/>
</dbReference>
<protein>
    <recommendedName>
        <fullName evidence="11">Peptidase M3A/M3B catalytic domain-containing protein</fullName>
    </recommendedName>
</protein>
<keyword evidence="8 10" id="KW-0482">Metalloprotease</keyword>
<comment type="similarity">
    <text evidence="2 10">Belongs to the peptidase M3 family.</text>
</comment>
<gene>
    <name evidence="12" type="ORF">N0F65_012653</name>
</gene>
<accession>A0AAV2YLD3</accession>
<proteinExistence type="inferred from homology"/>
<dbReference type="CDD" id="cd06457">
    <property type="entry name" value="M3A_MIP"/>
    <property type="match status" value="1"/>
</dbReference>
<comment type="cofactor">
    <cofactor evidence="10">
        <name>Zn(2+)</name>
        <dbReference type="ChEBI" id="CHEBI:29105"/>
    </cofactor>
    <text evidence="10">Binds 1 zinc ion.</text>
</comment>
<evidence type="ECO:0000256" key="2">
    <source>
        <dbReference type="ARBA" id="ARBA00006040"/>
    </source>
</evidence>
<dbReference type="GO" id="GO:0006518">
    <property type="term" value="P:peptide metabolic process"/>
    <property type="evidence" value="ECO:0007669"/>
    <property type="project" value="TreeGrafter"/>
</dbReference>
<dbReference type="FunFam" id="3.40.390.10:FF:000019">
    <property type="entry name" value="Mitochondrial intermediate peptidase, mitochondrial"/>
    <property type="match status" value="1"/>
</dbReference>
<dbReference type="Gene3D" id="1.10.1370.10">
    <property type="entry name" value="Neurolysin, domain 3"/>
    <property type="match status" value="1"/>
</dbReference>
<dbReference type="InterPro" id="IPR024077">
    <property type="entry name" value="Neurolysin/TOP_dom2"/>
</dbReference>
<comment type="subcellular location">
    <subcellularLocation>
        <location evidence="1">Mitochondrion</location>
    </subcellularLocation>
</comment>
<keyword evidence="13" id="KW-1185">Reference proteome</keyword>
<keyword evidence="7" id="KW-0809">Transit peptide</keyword>
<comment type="caution">
    <text evidence="12">The sequence shown here is derived from an EMBL/GenBank/DDBJ whole genome shotgun (WGS) entry which is preliminary data.</text>
</comment>
<dbReference type="GO" id="GO:0004222">
    <property type="term" value="F:metalloendopeptidase activity"/>
    <property type="evidence" value="ECO:0007669"/>
    <property type="project" value="InterPro"/>
</dbReference>
<dbReference type="InterPro" id="IPR001567">
    <property type="entry name" value="Pept_M3A_M3B_dom"/>
</dbReference>
<dbReference type="Proteomes" id="UP001146120">
    <property type="component" value="Unassembled WGS sequence"/>
</dbReference>
<dbReference type="InterPro" id="IPR033851">
    <property type="entry name" value="M3A_MIP"/>
</dbReference>
<keyword evidence="4 10" id="KW-0479">Metal-binding</keyword>
<dbReference type="SUPFAM" id="SSF55486">
    <property type="entry name" value="Metalloproteases ('zincins'), catalytic domain"/>
    <property type="match status" value="1"/>
</dbReference>
<name>A0AAV2YLD3_9STRA</name>
<dbReference type="AlphaFoldDB" id="A0AAV2YLD3"/>
<feature type="domain" description="Peptidase M3A/M3B catalytic" evidence="11">
    <location>
        <begin position="258"/>
        <end position="704"/>
    </location>
</feature>
<keyword evidence="9" id="KW-0496">Mitochondrion</keyword>
<keyword evidence="3 10" id="KW-0645">Protease</keyword>
<evidence type="ECO:0000256" key="4">
    <source>
        <dbReference type="ARBA" id="ARBA00022723"/>
    </source>
</evidence>
<dbReference type="InterPro" id="IPR045090">
    <property type="entry name" value="Pept_M3A_M3B"/>
</dbReference>
<dbReference type="Pfam" id="PF01432">
    <property type="entry name" value="Peptidase_M3"/>
    <property type="match status" value="1"/>
</dbReference>
<reference evidence="12" key="2">
    <citation type="journal article" date="2023" name="Microbiol Resour">
        <title>Decontamination and Annotation of the Draft Genome Sequence of the Oomycete Lagenidium giganteum ARSEF 373.</title>
        <authorList>
            <person name="Morgan W.R."/>
            <person name="Tartar A."/>
        </authorList>
    </citation>
    <scope>NUCLEOTIDE SEQUENCE</scope>
    <source>
        <strain evidence="12">ARSEF 373</strain>
    </source>
</reference>
<dbReference type="Gene3D" id="1.20.1050.40">
    <property type="entry name" value="Endopeptidase. Chain P, domain 1"/>
    <property type="match status" value="1"/>
</dbReference>
<dbReference type="InterPro" id="IPR024079">
    <property type="entry name" value="MetalloPept_cat_dom_sf"/>
</dbReference>
<dbReference type="PANTHER" id="PTHR11804:SF79">
    <property type="entry name" value="MITOCHONDRIAL INTERMEDIATE PEPTIDASE"/>
    <property type="match status" value="1"/>
</dbReference>
<keyword evidence="5 10" id="KW-0378">Hydrolase</keyword>
<evidence type="ECO:0000256" key="5">
    <source>
        <dbReference type="ARBA" id="ARBA00022801"/>
    </source>
</evidence>
<keyword evidence="6 10" id="KW-0862">Zinc</keyword>
<sequence length="709" mass="81334">MKPASLRVALQRVQGALVRCSSLGPPREYIQARCFFASPRRANAGAPPTPGLFQLPDLHRPEDFQRLAVQVKDKCQALKNDIHTSPRGLQTLQLLDDISNTICSVIDAAELCRNVHPDESYRNAASECFTDLSDFIQNLNTEVELYQALRDVTENSELMATFTEEQKRMAILLRKEFERDGIHLSHYERKRVIALQNEITRLGMQFQQTMYTAREFIDVPEKVMKSLPHGILAVCERKFTQPSVLRVPTDIHVMNTVMKWVADPDIRKDMYIAANTCAKENLYVLDELRRKRHELALLLRFDTYARFATSDRMIGSPEAVELFIESLSKQLMPKARQEVKVILKAKQRLEGNSSKEIYSWDVPYYMGMLKAQTFRIDSRVISSYFPLERCLEGLHIICSELFSFELKSLPMGKSEAWHPDVRKLALTKHGNTLGYIYFDLYPRPHKYNHAAHFTIRCGKAISENEYQKPIVALVCNFNKPAPNSPSLLTHSEVETLFHEFGHAMHSLLSRTEFQHLSGTRAQLDFVETPSHLFEYFTWDYRVVREFARHYKTNEPIPEAMMSNLKQSKNMFAAMDTQTQCLYSLLDLKIFGKQPLPYEPSTTTEALKQLQNSATLVPHVDGTFWHLRFGHLIGYGAGYYSYLYSRVFASDIWNSTFAHNPLDGAAGKALHQKMMVHGGAKDPNEMLKDLIGRDPTTTSYLQELGVLEQQ</sequence>
<reference evidence="12" key="1">
    <citation type="submission" date="2022-11" db="EMBL/GenBank/DDBJ databases">
        <authorList>
            <person name="Morgan W.R."/>
            <person name="Tartar A."/>
        </authorList>
    </citation>
    <scope>NUCLEOTIDE SEQUENCE</scope>
    <source>
        <strain evidence="12">ARSEF 373</strain>
    </source>
</reference>
<evidence type="ECO:0000313" key="12">
    <source>
        <dbReference type="EMBL" id="DAZ94936.1"/>
    </source>
</evidence>
<evidence type="ECO:0000313" key="13">
    <source>
        <dbReference type="Proteomes" id="UP001146120"/>
    </source>
</evidence>
<dbReference type="Gene3D" id="3.40.390.10">
    <property type="entry name" value="Collagenase (Catalytic Domain)"/>
    <property type="match status" value="1"/>
</dbReference>
<evidence type="ECO:0000256" key="1">
    <source>
        <dbReference type="ARBA" id="ARBA00004173"/>
    </source>
</evidence>
<dbReference type="PANTHER" id="PTHR11804">
    <property type="entry name" value="PROTEASE M3 THIMET OLIGOPEPTIDASE-RELATED"/>
    <property type="match status" value="1"/>
</dbReference>
<evidence type="ECO:0000256" key="3">
    <source>
        <dbReference type="ARBA" id="ARBA00022670"/>
    </source>
</evidence>
<dbReference type="InterPro" id="IPR024080">
    <property type="entry name" value="Neurolysin/TOP_N"/>
</dbReference>
<dbReference type="GO" id="GO:0005739">
    <property type="term" value="C:mitochondrion"/>
    <property type="evidence" value="ECO:0007669"/>
    <property type="project" value="UniProtKB-SubCell"/>
</dbReference>
<dbReference type="EMBL" id="DAKRPA010000226">
    <property type="protein sequence ID" value="DAZ94936.1"/>
    <property type="molecule type" value="Genomic_DNA"/>
</dbReference>
<evidence type="ECO:0000256" key="7">
    <source>
        <dbReference type="ARBA" id="ARBA00022946"/>
    </source>
</evidence>
<evidence type="ECO:0000256" key="9">
    <source>
        <dbReference type="ARBA" id="ARBA00023128"/>
    </source>
</evidence>
<evidence type="ECO:0000256" key="8">
    <source>
        <dbReference type="ARBA" id="ARBA00023049"/>
    </source>
</evidence>
<evidence type="ECO:0000256" key="10">
    <source>
        <dbReference type="RuleBase" id="RU003435"/>
    </source>
</evidence>
<dbReference type="GO" id="GO:0006508">
    <property type="term" value="P:proteolysis"/>
    <property type="evidence" value="ECO:0007669"/>
    <property type="project" value="UniProtKB-KW"/>
</dbReference>
<evidence type="ECO:0000259" key="11">
    <source>
        <dbReference type="Pfam" id="PF01432"/>
    </source>
</evidence>